<name>D3B3T0_HETP5</name>
<dbReference type="InterPro" id="IPR011012">
    <property type="entry name" value="Longin-like_dom_sf"/>
</dbReference>
<comment type="function">
    <text evidence="12">The coatomer is a cytosolic protein complex that binds to dilysine motifs and reversibly associates with Golgi non-clathrin-coated vesicles, which further mediate biosynthetic protein transport from the ER, via the Golgi up to the trans Golgi network. Coatomer complex is required for budding from Golgi membranes, and is essential for the retrograde Golgi-to-ER transport of dilysine-tagged proteins. The zeta subunit may be involved in regulating the coat assembly and, hence, the rate of biosynthetic protein transport due to its association-dissociation properties with the coatomer complex.</text>
</comment>
<dbReference type="GO" id="GO:0006890">
    <property type="term" value="P:retrograde vesicle-mediated transport, Golgi to endoplasmic reticulum"/>
    <property type="evidence" value="ECO:0007669"/>
    <property type="project" value="InterPro"/>
</dbReference>
<dbReference type="PANTHER" id="PTHR11043">
    <property type="entry name" value="ZETA-COAT PROTEIN"/>
    <property type="match status" value="1"/>
</dbReference>
<gene>
    <name evidence="14" type="ORF">PPL_03051</name>
</gene>
<sequence>MNDLDLICQIKALVLLDSNGKRIHSAFYDQNIEEFKTEKDRRAFESKVHEKNKITNSELEIIDQFIVVGGKTGELELFIVGYKNVNELVLLDVFNVLTSLMRRICATEDSSVITKKGILDNYWVLRLYLDEIISDGIVFEVDEETIVARTPLADQGATDLNNAIEMAKERFSYFTKGR</sequence>
<dbReference type="InterPro" id="IPR039652">
    <property type="entry name" value="Coatomer_zeta"/>
</dbReference>
<dbReference type="GO" id="GO:0000139">
    <property type="term" value="C:Golgi membrane"/>
    <property type="evidence" value="ECO:0007669"/>
    <property type="project" value="UniProtKB-SubCell"/>
</dbReference>
<dbReference type="GO" id="GO:0006891">
    <property type="term" value="P:intra-Golgi vesicle-mediated transport"/>
    <property type="evidence" value="ECO:0007669"/>
    <property type="project" value="TreeGrafter"/>
</dbReference>
<comment type="subunit">
    <text evidence="4">Oligomeric complex that consists of at least the alpha, beta, beta', gamma, delta, epsilon and zeta subunits.</text>
</comment>
<dbReference type="OMA" id="VATHTIC"/>
<dbReference type="Pfam" id="PF01217">
    <property type="entry name" value="Clat_adaptor_s"/>
    <property type="match status" value="1"/>
</dbReference>
<keyword evidence="8" id="KW-0653">Protein transport</keyword>
<dbReference type="InterPro" id="IPR022775">
    <property type="entry name" value="AP_mu_sigma_su"/>
</dbReference>
<dbReference type="PANTHER" id="PTHR11043:SF0">
    <property type="entry name" value="COATOMER SUBUNIT ZETA"/>
    <property type="match status" value="1"/>
</dbReference>
<dbReference type="SUPFAM" id="SSF64356">
    <property type="entry name" value="SNARE-like"/>
    <property type="match status" value="1"/>
</dbReference>
<comment type="similarity">
    <text evidence="3">Belongs to the adaptor complexes small subunit family.</text>
</comment>
<evidence type="ECO:0000256" key="12">
    <source>
        <dbReference type="ARBA" id="ARBA00045555"/>
    </source>
</evidence>
<dbReference type="AlphaFoldDB" id="D3B3T0"/>
<evidence type="ECO:0000256" key="9">
    <source>
        <dbReference type="ARBA" id="ARBA00023034"/>
    </source>
</evidence>
<keyword evidence="15" id="KW-1185">Reference proteome</keyword>
<keyword evidence="7" id="KW-0931">ER-Golgi transport</keyword>
<reference evidence="14 15" key="1">
    <citation type="journal article" date="2011" name="Genome Res.">
        <title>Phylogeny-wide analysis of social amoeba genomes highlights ancient origins for complex intercellular communication.</title>
        <authorList>
            <person name="Heidel A.J."/>
            <person name="Lawal H.M."/>
            <person name="Felder M."/>
            <person name="Schilde C."/>
            <person name="Helps N.R."/>
            <person name="Tunggal B."/>
            <person name="Rivero F."/>
            <person name="John U."/>
            <person name="Schleicher M."/>
            <person name="Eichinger L."/>
            <person name="Platzer M."/>
            <person name="Noegel A.A."/>
            <person name="Schaap P."/>
            <person name="Gloeckner G."/>
        </authorList>
    </citation>
    <scope>NUCLEOTIDE SEQUENCE [LARGE SCALE GENOMIC DNA]</scope>
    <source>
        <strain evidence="15">ATCC 26659 / Pp 5 / PN500</strain>
    </source>
</reference>
<keyword evidence="6" id="KW-0963">Cytoplasm</keyword>
<evidence type="ECO:0000256" key="3">
    <source>
        <dbReference type="ARBA" id="ARBA00006972"/>
    </source>
</evidence>
<evidence type="ECO:0000313" key="15">
    <source>
        <dbReference type="Proteomes" id="UP000001396"/>
    </source>
</evidence>
<keyword evidence="11" id="KW-0968">Cytoplasmic vesicle</keyword>
<dbReference type="EMBL" id="ADBJ01000010">
    <property type="protein sequence ID" value="EFA83978.1"/>
    <property type="molecule type" value="Genomic_DNA"/>
</dbReference>
<dbReference type="RefSeq" id="XP_020436095.1">
    <property type="nucleotide sequence ID" value="XM_020574023.1"/>
</dbReference>
<organism evidence="14 15">
    <name type="scientific">Heterostelium pallidum (strain ATCC 26659 / Pp 5 / PN500)</name>
    <name type="common">Cellular slime mold</name>
    <name type="synonym">Polysphondylium pallidum</name>
    <dbReference type="NCBI Taxonomy" id="670386"/>
    <lineage>
        <taxon>Eukaryota</taxon>
        <taxon>Amoebozoa</taxon>
        <taxon>Evosea</taxon>
        <taxon>Eumycetozoa</taxon>
        <taxon>Dictyostelia</taxon>
        <taxon>Acytosteliales</taxon>
        <taxon>Acytosteliaceae</taxon>
        <taxon>Heterostelium</taxon>
    </lineage>
</organism>
<evidence type="ECO:0000256" key="4">
    <source>
        <dbReference type="ARBA" id="ARBA00011775"/>
    </source>
</evidence>
<comment type="caution">
    <text evidence="14">The sequence shown here is derived from an EMBL/GenBank/DDBJ whole genome shotgun (WGS) entry which is preliminary data.</text>
</comment>
<comment type="subcellular location">
    <subcellularLocation>
        <location evidence="2">Cytoplasmic vesicle</location>
        <location evidence="2">COPI-coated vesicle membrane</location>
        <topology evidence="2">Peripheral membrane protein</topology>
        <orientation evidence="2">Cytoplasmic side</orientation>
    </subcellularLocation>
    <subcellularLocation>
        <location evidence="1">Golgi apparatus membrane</location>
        <topology evidence="1">Peripheral membrane protein</topology>
        <orientation evidence="1">Cytoplasmic side</orientation>
    </subcellularLocation>
</comment>
<dbReference type="Gene3D" id="3.30.450.60">
    <property type="match status" value="1"/>
</dbReference>
<keyword evidence="5" id="KW-0813">Transport</keyword>
<feature type="domain" description="AP complex mu/sigma subunit" evidence="13">
    <location>
        <begin position="9"/>
        <end position="154"/>
    </location>
</feature>
<dbReference type="GO" id="GO:0006886">
    <property type="term" value="P:intracellular protein transport"/>
    <property type="evidence" value="ECO:0007669"/>
    <property type="project" value="TreeGrafter"/>
</dbReference>
<dbReference type="GeneID" id="31358574"/>
<evidence type="ECO:0000256" key="8">
    <source>
        <dbReference type="ARBA" id="ARBA00022927"/>
    </source>
</evidence>
<dbReference type="Proteomes" id="UP000001396">
    <property type="component" value="Unassembled WGS sequence"/>
</dbReference>
<evidence type="ECO:0000256" key="7">
    <source>
        <dbReference type="ARBA" id="ARBA00022892"/>
    </source>
</evidence>
<keyword evidence="10" id="KW-0472">Membrane</keyword>
<proteinExistence type="inferred from homology"/>
<dbReference type="STRING" id="670386.D3B3T0"/>
<accession>D3B3T0</accession>
<dbReference type="InParanoid" id="D3B3T0"/>
<dbReference type="GO" id="GO:0030126">
    <property type="term" value="C:COPI vesicle coat"/>
    <property type="evidence" value="ECO:0007669"/>
    <property type="project" value="InterPro"/>
</dbReference>
<evidence type="ECO:0000313" key="14">
    <source>
        <dbReference type="EMBL" id="EFA83978.1"/>
    </source>
</evidence>
<evidence type="ECO:0000256" key="11">
    <source>
        <dbReference type="ARBA" id="ARBA00023329"/>
    </source>
</evidence>
<evidence type="ECO:0000256" key="2">
    <source>
        <dbReference type="ARBA" id="ARBA00004347"/>
    </source>
</evidence>
<evidence type="ECO:0000256" key="10">
    <source>
        <dbReference type="ARBA" id="ARBA00023136"/>
    </source>
</evidence>
<keyword evidence="9" id="KW-0333">Golgi apparatus</keyword>
<evidence type="ECO:0000256" key="5">
    <source>
        <dbReference type="ARBA" id="ARBA00022448"/>
    </source>
</evidence>
<evidence type="ECO:0000256" key="1">
    <source>
        <dbReference type="ARBA" id="ARBA00004255"/>
    </source>
</evidence>
<evidence type="ECO:0000256" key="6">
    <source>
        <dbReference type="ARBA" id="ARBA00022490"/>
    </source>
</evidence>
<evidence type="ECO:0000259" key="13">
    <source>
        <dbReference type="Pfam" id="PF01217"/>
    </source>
</evidence>
<protein>
    <recommendedName>
        <fullName evidence="13">AP complex mu/sigma subunit domain-containing protein</fullName>
    </recommendedName>
</protein>